<dbReference type="InterPro" id="IPR011006">
    <property type="entry name" value="CheY-like_superfamily"/>
</dbReference>
<dbReference type="SUPFAM" id="SSF55073">
    <property type="entry name" value="Nucleotide cyclase"/>
    <property type="match status" value="1"/>
</dbReference>
<accession>A0A4R5KV84</accession>
<dbReference type="FunFam" id="3.30.70.270:FF:000001">
    <property type="entry name" value="Diguanylate cyclase domain protein"/>
    <property type="match status" value="1"/>
</dbReference>
<dbReference type="Pfam" id="PF00072">
    <property type="entry name" value="Response_reg"/>
    <property type="match status" value="1"/>
</dbReference>
<dbReference type="SMART" id="SM00267">
    <property type="entry name" value="GGDEF"/>
    <property type="match status" value="1"/>
</dbReference>
<dbReference type="InterPro" id="IPR050469">
    <property type="entry name" value="Diguanylate_Cyclase"/>
</dbReference>
<dbReference type="InterPro" id="IPR001789">
    <property type="entry name" value="Sig_transdc_resp-reg_receiver"/>
</dbReference>
<keyword evidence="1" id="KW-0597">Phosphoprotein</keyword>
<dbReference type="GO" id="GO:1902201">
    <property type="term" value="P:negative regulation of bacterial-type flagellum-dependent cell motility"/>
    <property type="evidence" value="ECO:0007669"/>
    <property type="project" value="TreeGrafter"/>
</dbReference>
<gene>
    <name evidence="4" type="ORF">E1809_05390</name>
</gene>
<dbReference type="GO" id="GO:0043709">
    <property type="term" value="P:cell adhesion involved in single-species biofilm formation"/>
    <property type="evidence" value="ECO:0007669"/>
    <property type="project" value="TreeGrafter"/>
</dbReference>
<dbReference type="EMBL" id="SMRU01000005">
    <property type="protein sequence ID" value="TDF99015.1"/>
    <property type="molecule type" value="Genomic_DNA"/>
</dbReference>
<keyword evidence="5" id="KW-1185">Reference proteome</keyword>
<dbReference type="PROSITE" id="PS50110">
    <property type="entry name" value="RESPONSE_REGULATORY"/>
    <property type="match status" value="1"/>
</dbReference>
<dbReference type="Gene3D" id="3.30.70.270">
    <property type="match status" value="1"/>
</dbReference>
<dbReference type="NCBIfam" id="TIGR00254">
    <property type="entry name" value="GGDEF"/>
    <property type="match status" value="1"/>
</dbReference>
<name>A0A4R5KV84_9MICC</name>
<dbReference type="InterPro" id="IPR043128">
    <property type="entry name" value="Rev_trsase/Diguanyl_cyclase"/>
</dbReference>
<evidence type="ECO:0000256" key="1">
    <source>
        <dbReference type="PROSITE-ProRule" id="PRU00169"/>
    </source>
</evidence>
<feature type="modified residue" description="4-aspartylphosphate" evidence="1">
    <location>
        <position position="51"/>
    </location>
</feature>
<dbReference type="InterPro" id="IPR029787">
    <property type="entry name" value="Nucleotide_cyclase"/>
</dbReference>
<dbReference type="GO" id="GO:0000160">
    <property type="term" value="P:phosphorelay signal transduction system"/>
    <property type="evidence" value="ECO:0007669"/>
    <property type="project" value="InterPro"/>
</dbReference>
<evidence type="ECO:0000313" key="5">
    <source>
        <dbReference type="Proteomes" id="UP000295511"/>
    </source>
</evidence>
<dbReference type="CDD" id="cd17574">
    <property type="entry name" value="REC_OmpR"/>
    <property type="match status" value="1"/>
</dbReference>
<dbReference type="PROSITE" id="PS50887">
    <property type="entry name" value="GGDEF"/>
    <property type="match status" value="1"/>
</dbReference>
<dbReference type="OrthoDB" id="23692at2"/>
<dbReference type="Proteomes" id="UP000295511">
    <property type="component" value="Unassembled WGS sequence"/>
</dbReference>
<dbReference type="CDD" id="cd01949">
    <property type="entry name" value="GGDEF"/>
    <property type="match status" value="1"/>
</dbReference>
<organism evidence="4 5">
    <name type="scientific">Arthrobacter terricola</name>
    <dbReference type="NCBI Taxonomy" id="2547396"/>
    <lineage>
        <taxon>Bacteria</taxon>
        <taxon>Bacillati</taxon>
        <taxon>Actinomycetota</taxon>
        <taxon>Actinomycetes</taxon>
        <taxon>Micrococcales</taxon>
        <taxon>Micrococcaceae</taxon>
        <taxon>Arthrobacter</taxon>
    </lineage>
</organism>
<protein>
    <submittedName>
        <fullName evidence="4">Diguanylate cyclase</fullName>
    </submittedName>
</protein>
<dbReference type="SUPFAM" id="SSF52172">
    <property type="entry name" value="CheY-like"/>
    <property type="match status" value="1"/>
</dbReference>
<dbReference type="Pfam" id="PF00990">
    <property type="entry name" value="GGDEF"/>
    <property type="match status" value="1"/>
</dbReference>
<dbReference type="PANTHER" id="PTHR45138">
    <property type="entry name" value="REGULATORY COMPONENTS OF SENSORY TRANSDUCTION SYSTEM"/>
    <property type="match status" value="1"/>
</dbReference>
<evidence type="ECO:0000259" key="3">
    <source>
        <dbReference type="PROSITE" id="PS50887"/>
    </source>
</evidence>
<dbReference type="RefSeq" id="WP_133203200.1">
    <property type="nucleotide sequence ID" value="NZ_SMRU01000005.1"/>
</dbReference>
<feature type="domain" description="Response regulatory" evidence="2">
    <location>
        <begin position="2"/>
        <end position="118"/>
    </location>
</feature>
<dbReference type="AlphaFoldDB" id="A0A4R5KV84"/>
<dbReference type="GO" id="GO:0005886">
    <property type="term" value="C:plasma membrane"/>
    <property type="evidence" value="ECO:0007669"/>
    <property type="project" value="TreeGrafter"/>
</dbReference>
<feature type="domain" description="GGDEF" evidence="3">
    <location>
        <begin position="168"/>
        <end position="303"/>
    </location>
</feature>
<evidence type="ECO:0000313" key="4">
    <source>
        <dbReference type="EMBL" id="TDF99015.1"/>
    </source>
</evidence>
<reference evidence="4 5" key="1">
    <citation type="submission" date="2019-03" db="EMBL/GenBank/DDBJ databases">
        <title>Whole genome sequence of Arthrobacter sp JH1-1.</title>
        <authorList>
            <person name="Trinh H.N."/>
        </authorList>
    </citation>
    <scope>NUCLEOTIDE SEQUENCE [LARGE SCALE GENOMIC DNA]</scope>
    <source>
        <strain evidence="4 5">JH1-1</strain>
    </source>
</reference>
<dbReference type="Gene3D" id="3.40.50.2300">
    <property type="match status" value="1"/>
</dbReference>
<comment type="caution">
    <text evidence="4">The sequence shown here is derived from an EMBL/GenBank/DDBJ whole genome shotgun (WGS) entry which is preliminary data.</text>
</comment>
<dbReference type="GO" id="GO:0052621">
    <property type="term" value="F:diguanylate cyclase activity"/>
    <property type="evidence" value="ECO:0007669"/>
    <property type="project" value="TreeGrafter"/>
</dbReference>
<dbReference type="SMART" id="SM00448">
    <property type="entry name" value="REC"/>
    <property type="match status" value="1"/>
</dbReference>
<dbReference type="PANTHER" id="PTHR45138:SF9">
    <property type="entry name" value="DIGUANYLATE CYCLASE DGCM-RELATED"/>
    <property type="match status" value="1"/>
</dbReference>
<evidence type="ECO:0000259" key="2">
    <source>
        <dbReference type="PROSITE" id="PS50110"/>
    </source>
</evidence>
<proteinExistence type="predicted"/>
<dbReference type="InterPro" id="IPR000160">
    <property type="entry name" value="GGDEF_dom"/>
</dbReference>
<sequence>MKVLVADDDFGSRLVAQAAVEQSGHDCIVAADGTSAWELYQRNRPEVVVTDLMMPGLDGLDLCRAIRSAEEDSYTYLVLVTSKDSHADVVAGMEAGADDYVAKPLDPFTLHTRLLVAQRVTSLHADLARYREALAEQARTDPLTKLHNRLKLAEDLEELHDRSARYGTDYSVAICDVDNFKSYNDLYGHQAGDAALQAVANSLASEGRKSDGIYRFGGEEFVLLLPGQRVTGAETRLLRALESIRSLDIAHSGNPSGTLTVCAGVSAYVSGHRVSSERLLKEADMALYSAKNAGRNRLEIAPEVRHIVRS</sequence>